<dbReference type="AlphaFoldDB" id="A0A0R2HTS3"/>
<dbReference type="KEGG" id="pdm:ADU72_0835"/>
<evidence type="ECO:0000313" key="4">
    <source>
        <dbReference type="Proteomes" id="UP000076405"/>
    </source>
</evidence>
<protein>
    <recommendedName>
        <fullName evidence="5">DUF2283 domain-containing protein</fullName>
    </recommendedName>
</protein>
<dbReference type="OrthoDB" id="2248936at2"/>
<sequence length="78" mass="8854">MKQFEFKVSYENGRVVTFYLKYEDLEAAEEALLAHMSSASTIKITEKGLVGMLSFRGAVSYLITEKDRPADVEAITWE</sequence>
<dbReference type="RefSeq" id="WP_046872315.1">
    <property type="nucleotide sequence ID" value="NZ_BAAAXI010000181.1"/>
</dbReference>
<proteinExistence type="predicted"/>
<accession>A0A0R2HTS3</accession>
<reference evidence="3 4" key="1">
    <citation type="journal article" date="2016" name="PLoS ONE">
        <title>The Identification of Novel Diagnostic Marker Genes for the Detection of Beer Spoiling Pediococcus damnosus Strains Using the BlAst Diagnostic Gene findEr.</title>
        <authorList>
            <person name="Behr J."/>
            <person name="Geissler A.J."/>
            <person name="Schmid J."/>
            <person name="Zehe A."/>
            <person name="Vogel R.F."/>
        </authorList>
    </citation>
    <scope>NUCLEOTIDE SEQUENCE [LARGE SCALE GENOMIC DNA]</scope>
    <source>
        <strain evidence="1 4">TMW 2.1533</strain>
        <strain evidence="2 3">TMW 2.1535</strain>
    </source>
</reference>
<evidence type="ECO:0000313" key="1">
    <source>
        <dbReference type="EMBL" id="AMV63320.1"/>
    </source>
</evidence>
<name>A0A0R2HTS3_9LACO</name>
<dbReference type="GeneID" id="57276891"/>
<evidence type="ECO:0000313" key="2">
    <source>
        <dbReference type="EMBL" id="AMV66780.1"/>
    </source>
</evidence>
<dbReference type="Proteomes" id="UP000076405">
    <property type="component" value="Chromosome"/>
</dbReference>
<organism evidence="1 4">
    <name type="scientific">Pediococcus damnosus</name>
    <dbReference type="NCBI Taxonomy" id="51663"/>
    <lineage>
        <taxon>Bacteria</taxon>
        <taxon>Bacillati</taxon>
        <taxon>Bacillota</taxon>
        <taxon>Bacilli</taxon>
        <taxon>Lactobacillales</taxon>
        <taxon>Lactobacillaceae</taxon>
        <taxon>Pediococcus</taxon>
    </lineage>
</organism>
<gene>
    <name evidence="1" type="ORF">ADU70_1854</name>
    <name evidence="2" type="ORF">ADU72_0835</name>
</gene>
<dbReference type="EMBL" id="CP012275">
    <property type="protein sequence ID" value="AMV63320.1"/>
    <property type="molecule type" value="Genomic_DNA"/>
</dbReference>
<evidence type="ECO:0000313" key="3">
    <source>
        <dbReference type="Proteomes" id="UP000076244"/>
    </source>
</evidence>
<evidence type="ECO:0008006" key="5">
    <source>
        <dbReference type="Google" id="ProtNLM"/>
    </source>
</evidence>
<keyword evidence="3" id="KW-1185">Reference proteome</keyword>
<dbReference type="EMBL" id="CP012288">
    <property type="protein sequence ID" value="AMV66780.1"/>
    <property type="molecule type" value="Genomic_DNA"/>
</dbReference>
<dbReference type="Proteomes" id="UP000076244">
    <property type="component" value="Chromosome"/>
</dbReference>